<dbReference type="PIRSF" id="PIRSF000654">
    <property type="entry name" value="Integrin-linked_kinase"/>
    <property type="match status" value="1"/>
</dbReference>
<dbReference type="PANTHER" id="PTHR44329">
    <property type="entry name" value="SERINE/THREONINE-PROTEIN KINASE TNNI3K-RELATED"/>
    <property type="match status" value="1"/>
</dbReference>
<dbReference type="GO" id="GO:0005524">
    <property type="term" value="F:ATP binding"/>
    <property type="evidence" value="ECO:0007669"/>
    <property type="project" value="UniProtKB-KW"/>
</dbReference>
<dbReference type="AlphaFoldDB" id="A0A7R8CDU6"/>
<gene>
    <name evidence="3" type="ORF">LSAA_1824</name>
</gene>
<dbReference type="PANTHER" id="PTHR44329:SF298">
    <property type="entry name" value="MIXED LINEAGE KINASE DOMAIN-LIKE PROTEIN"/>
    <property type="match status" value="1"/>
</dbReference>
<dbReference type="InterPro" id="IPR011009">
    <property type="entry name" value="Kinase-like_dom_sf"/>
</dbReference>
<dbReference type="OrthoDB" id="4062651at2759"/>
<protein>
    <submittedName>
        <fullName evidence="3">(salmon louse) hypothetical protein</fullName>
    </submittedName>
</protein>
<accession>A0A7R8CDU6</accession>
<dbReference type="Proteomes" id="UP000675881">
    <property type="component" value="Chromosome 1"/>
</dbReference>
<dbReference type="PROSITE" id="PS50011">
    <property type="entry name" value="PROTEIN_KINASE_DOM"/>
    <property type="match status" value="1"/>
</dbReference>
<dbReference type="EMBL" id="HG994580">
    <property type="protein sequence ID" value="CAF2783394.1"/>
    <property type="molecule type" value="Genomic_DNA"/>
</dbReference>
<dbReference type="InterPro" id="IPR001245">
    <property type="entry name" value="Ser-Thr/Tyr_kinase_cat_dom"/>
</dbReference>
<dbReference type="InterPro" id="IPR051681">
    <property type="entry name" value="Ser/Thr_Kinases-Pseudokinases"/>
</dbReference>
<dbReference type="PROSITE" id="PS00108">
    <property type="entry name" value="PROTEIN_KINASE_ST"/>
    <property type="match status" value="1"/>
</dbReference>
<proteinExistence type="predicted"/>
<evidence type="ECO:0000256" key="1">
    <source>
        <dbReference type="ARBA" id="ARBA00022741"/>
    </source>
</evidence>
<organism evidence="3 4">
    <name type="scientific">Lepeophtheirus salmonis</name>
    <name type="common">Salmon louse</name>
    <name type="synonym">Caligus salmonis</name>
    <dbReference type="NCBI Taxonomy" id="72036"/>
    <lineage>
        <taxon>Eukaryota</taxon>
        <taxon>Metazoa</taxon>
        <taxon>Ecdysozoa</taxon>
        <taxon>Arthropoda</taxon>
        <taxon>Crustacea</taxon>
        <taxon>Multicrustacea</taxon>
        <taxon>Hexanauplia</taxon>
        <taxon>Copepoda</taxon>
        <taxon>Siphonostomatoida</taxon>
        <taxon>Caligidae</taxon>
        <taxon>Lepeophtheirus</taxon>
    </lineage>
</organism>
<keyword evidence="4" id="KW-1185">Reference proteome</keyword>
<dbReference type="GO" id="GO:0004674">
    <property type="term" value="F:protein serine/threonine kinase activity"/>
    <property type="evidence" value="ECO:0007669"/>
    <property type="project" value="TreeGrafter"/>
</dbReference>
<dbReference type="Pfam" id="PF07714">
    <property type="entry name" value="PK_Tyr_Ser-Thr"/>
    <property type="match status" value="1"/>
</dbReference>
<dbReference type="InterPro" id="IPR000719">
    <property type="entry name" value="Prot_kinase_dom"/>
</dbReference>
<dbReference type="SMART" id="SM00220">
    <property type="entry name" value="S_TKc"/>
    <property type="match status" value="1"/>
</dbReference>
<keyword evidence="2" id="KW-0067">ATP-binding</keyword>
<evidence type="ECO:0000313" key="4">
    <source>
        <dbReference type="Proteomes" id="UP000675881"/>
    </source>
</evidence>
<name>A0A7R8CDU6_LEPSM</name>
<dbReference type="InterPro" id="IPR008271">
    <property type="entry name" value="Ser/Thr_kinase_AS"/>
</dbReference>
<dbReference type="SUPFAM" id="SSF56112">
    <property type="entry name" value="Protein kinase-like (PK-like)"/>
    <property type="match status" value="1"/>
</dbReference>
<evidence type="ECO:0000313" key="3">
    <source>
        <dbReference type="EMBL" id="CAF2783394.1"/>
    </source>
</evidence>
<keyword evidence="1" id="KW-0547">Nucleotide-binding</keyword>
<reference evidence="3" key="1">
    <citation type="submission" date="2021-02" db="EMBL/GenBank/DDBJ databases">
        <authorList>
            <person name="Bekaert M."/>
        </authorList>
    </citation>
    <scope>NUCLEOTIDE SEQUENCE</scope>
    <source>
        <strain evidence="3">IoA-00</strain>
    </source>
</reference>
<sequence>MARSSNANLHNVSLTDFERLFSDEHPTHLQNSFQSLSTSSDEAEVDSLLELGRYSSVFIGRFRGIKSVIKKFLTEHEEEDPRCTGKDAFIKEYHMASGLNHPHIVPLLGQNPYSFSLIYEYMNLGALDYYLFESANVLDKKTSIRIAIQVGEALQYLHQVMKIVHLDVKSSNVLLQKPSNRNTVIIRAKLCDLGFAQRWKRDVSPIERLHTLSGTPEWMAPELLLYKLAKFISPPSDVYSFGILLWQVFTRLPPFGEIDLKTVVNLKKWNHVPRLSAKVPTELTDILQSCWEYDPIKRPDMGLLVQKLVILSYDF</sequence>
<evidence type="ECO:0000256" key="2">
    <source>
        <dbReference type="ARBA" id="ARBA00022840"/>
    </source>
</evidence>
<dbReference type="Gene3D" id="1.10.510.10">
    <property type="entry name" value="Transferase(Phosphotransferase) domain 1"/>
    <property type="match status" value="1"/>
</dbReference>